<sequence>MSKRFIEYIQQKPIDWEPAPQDEYVCGFLFYLKGMAFFRTADNSIPLGWLAVVKDIGEMGRYDRG</sequence>
<comment type="caution">
    <text evidence="1">The sequence shown here is derived from an EMBL/GenBank/DDBJ whole genome shotgun (WGS) entry which is preliminary data.</text>
</comment>
<dbReference type="AlphaFoldDB" id="A0A7J6WDD2"/>
<evidence type="ECO:0000313" key="1">
    <source>
        <dbReference type="EMBL" id="KAF5194983.1"/>
    </source>
</evidence>
<protein>
    <submittedName>
        <fullName evidence="1">Uncharacterized protein</fullName>
    </submittedName>
</protein>
<accession>A0A7J6WDD2</accession>
<dbReference type="Proteomes" id="UP000554482">
    <property type="component" value="Unassembled WGS sequence"/>
</dbReference>
<organism evidence="1 2">
    <name type="scientific">Thalictrum thalictroides</name>
    <name type="common">Rue-anemone</name>
    <name type="synonym">Anemone thalictroides</name>
    <dbReference type="NCBI Taxonomy" id="46969"/>
    <lineage>
        <taxon>Eukaryota</taxon>
        <taxon>Viridiplantae</taxon>
        <taxon>Streptophyta</taxon>
        <taxon>Embryophyta</taxon>
        <taxon>Tracheophyta</taxon>
        <taxon>Spermatophyta</taxon>
        <taxon>Magnoliopsida</taxon>
        <taxon>Ranunculales</taxon>
        <taxon>Ranunculaceae</taxon>
        <taxon>Thalictroideae</taxon>
        <taxon>Thalictrum</taxon>
    </lineage>
</organism>
<proteinExistence type="predicted"/>
<name>A0A7J6WDD2_THATH</name>
<dbReference type="OrthoDB" id="10581958at2759"/>
<gene>
    <name evidence="1" type="ORF">FRX31_015429</name>
</gene>
<reference evidence="1 2" key="1">
    <citation type="submission" date="2020-06" db="EMBL/GenBank/DDBJ databases">
        <title>Transcriptomic and genomic resources for Thalictrum thalictroides and T. hernandezii: Facilitating candidate gene discovery in an emerging model plant lineage.</title>
        <authorList>
            <person name="Arias T."/>
            <person name="Riano-Pachon D.M."/>
            <person name="Di Stilio V.S."/>
        </authorList>
    </citation>
    <scope>NUCLEOTIDE SEQUENCE [LARGE SCALE GENOMIC DNA]</scope>
    <source>
        <strain evidence="2">cv. WT478/WT964</strain>
        <tissue evidence="1">Leaves</tissue>
    </source>
</reference>
<dbReference type="EMBL" id="JABWDY010017996">
    <property type="protein sequence ID" value="KAF5194983.1"/>
    <property type="molecule type" value="Genomic_DNA"/>
</dbReference>
<keyword evidence="2" id="KW-1185">Reference proteome</keyword>
<evidence type="ECO:0000313" key="2">
    <source>
        <dbReference type="Proteomes" id="UP000554482"/>
    </source>
</evidence>